<name>A0A0P1I1G7_9RHOB</name>
<dbReference type="Pfam" id="PF01963">
    <property type="entry name" value="TraB_PrgY_gumN"/>
    <property type="match status" value="1"/>
</dbReference>
<dbReference type="PANTHER" id="PTHR40590:SF1">
    <property type="entry name" value="CYTOPLASMIC PROTEIN"/>
    <property type="match status" value="1"/>
</dbReference>
<dbReference type="PANTHER" id="PTHR40590">
    <property type="entry name" value="CYTOPLASMIC PROTEIN-RELATED"/>
    <property type="match status" value="1"/>
</dbReference>
<protein>
    <submittedName>
        <fullName evidence="2">TraB family protein</fullName>
    </submittedName>
</protein>
<dbReference type="InterPro" id="IPR047111">
    <property type="entry name" value="YbaP-like"/>
</dbReference>
<evidence type="ECO:0000256" key="1">
    <source>
        <dbReference type="SAM" id="SignalP"/>
    </source>
</evidence>
<keyword evidence="1" id="KW-0732">Signal</keyword>
<feature type="chain" id="PRO_5006064791" evidence="1">
    <location>
        <begin position="19"/>
        <end position="326"/>
    </location>
</feature>
<evidence type="ECO:0000313" key="2">
    <source>
        <dbReference type="EMBL" id="CUJ84443.1"/>
    </source>
</evidence>
<proteinExistence type="predicted"/>
<dbReference type="EMBL" id="CYUD01000001">
    <property type="protein sequence ID" value="CUJ84443.1"/>
    <property type="molecule type" value="Genomic_DNA"/>
</dbReference>
<feature type="signal peptide" evidence="1">
    <location>
        <begin position="1"/>
        <end position="18"/>
    </location>
</feature>
<dbReference type="InterPro" id="IPR002816">
    <property type="entry name" value="TraB/PrgY/GumN_fam"/>
</dbReference>
<dbReference type="AlphaFoldDB" id="A0A0P1I1G7"/>
<dbReference type="CDD" id="cd14789">
    <property type="entry name" value="Tiki"/>
    <property type="match status" value="1"/>
</dbReference>
<gene>
    <name evidence="2" type="ORF">RUE5091_00222</name>
</gene>
<keyword evidence="3" id="KW-1185">Reference proteome</keyword>
<organism evidence="2 3">
    <name type="scientific">Ruegeria denitrificans</name>
    <dbReference type="NCBI Taxonomy" id="1715692"/>
    <lineage>
        <taxon>Bacteria</taxon>
        <taxon>Pseudomonadati</taxon>
        <taxon>Pseudomonadota</taxon>
        <taxon>Alphaproteobacteria</taxon>
        <taxon>Rhodobacterales</taxon>
        <taxon>Roseobacteraceae</taxon>
        <taxon>Ruegeria</taxon>
    </lineage>
</organism>
<dbReference type="Proteomes" id="UP000051260">
    <property type="component" value="Unassembled WGS sequence"/>
</dbReference>
<evidence type="ECO:0000313" key="3">
    <source>
        <dbReference type="Proteomes" id="UP000051260"/>
    </source>
</evidence>
<sequence>MRLFLFLIGLLLPATAHAACEGRDLREDFTPEIRTELDQALIDWPYPEGNHWVATKGNAVLHLIGTLHVNYPRMDAIVARLTPTLSQVDAFYFEVTQDEMKAWEKELALDPSPILITSGPTLIDLLPEEEWATLSSAMVERGIPSWMGAKMRPWFLGMTLAMPACLMQDPTANHGLDARLTEVAEAYGIQQFSLESIKELMAMFEIHTIEEQAESLARMVNAYENTDDQMATMANAYFDENHAQSMELGRIIAREASGMAHEMFDAEWNAFEQHLLIERNNNWMPRILEIQDQTAVIAVGAGHLSGPHGLLNQLQRAGYTLSRAPF</sequence>
<accession>A0A0P1I1G7</accession>
<dbReference type="OrthoDB" id="9806326at2"/>
<reference evidence="3" key="1">
    <citation type="submission" date="2015-09" db="EMBL/GenBank/DDBJ databases">
        <authorList>
            <person name="Rodrigo-Torres L."/>
            <person name="Arahal D.R."/>
        </authorList>
    </citation>
    <scope>NUCLEOTIDE SEQUENCE [LARGE SCALE GENOMIC DNA]</scope>
    <source>
        <strain evidence="3">CECT 5091</strain>
    </source>
</reference>
<dbReference type="STRING" id="1715692.RUE5091_00222"/>
<dbReference type="RefSeq" id="WP_058280346.1">
    <property type="nucleotide sequence ID" value="NZ_CYUD01000001.1"/>
</dbReference>